<dbReference type="SUPFAM" id="SSF53067">
    <property type="entry name" value="Actin-like ATPase domain"/>
    <property type="match status" value="1"/>
</dbReference>
<sequence length="251" mass="27307">MAQHSFPEGVITLAIDIGGSGVKAALLDHEGAFLSERVRIDTPYPCPPSRLIETLAEISTHLPGFHRVAVGFPGLVRDGHVSFIASLSRASLEGETDPELVALWRGYPLRDVLIDLFKAPVRVENDADVQGSAVIRGQGMEFVLTLGTGVGTALFFNGILLPHLEIGHAPFRKGNTFEEQLGNVARKSVGRERWIQRVHLAIPAFDRFLFFDHMFIGGGNGRLLVDEVLPENVTLVSNKAGILGGIKIWNS</sequence>
<organism evidence="1">
    <name type="scientific">freshwater metagenome</name>
    <dbReference type="NCBI Taxonomy" id="449393"/>
    <lineage>
        <taxon>unclassified sequences</taxon>
        <taxon>metagenomes</taxon>
        <taxon>ecological metagenomes</taxon>
    </lineage>
</organism>
<protein>
    <submittedName>
        <fullName evidence="1">Unannotated protein</fullName>
    </submittedName>
</protein>
<gene>
    <name evidence="1" type="ORF">UFOPK3770_00002</name>
</gene>
<evidence type="ECO:0000313" key="1">
    <source>
        <dbReference type="EMBL" id="CAB4329131.1"/>
    </source>
</evidence>
<dbReference type="Gene3D" id="3.30.420.40">
    <property type="match status" value="2"/>
</dbReference>
<accession>A0A6J5YFE4</accession>
<name>A0A6J5YFE4_9ZZZZ</name>
<dbReference type="EMBL" id="CAESAJ010000001">
    <property type="protein sequence ID" value="CAB4329131.1"/>
    <property type="molecule type" value="Genomic_DNA"/>
</dbReference>
<dbReference type="InterPro" id="IPR000600">
    <property type="entry name" value="ROK"/>
</dbReference>
<dbReference type="AlphaFoldDB" id="A0A6J5YFE4"/>
<dbReference type="Pfam" id="PF00480">
    <property type="entry name" value="ROK"/>
    <property type="match status" value="1"/>
</dbReference>
<dbReference type="InterPro" id="IPR043129">
    <property type="entry name" value="ATPase_NBD"/>
</dbReference>
<reference evidence="1" key="1">
    <citation type="submission" date="2020-05" db="EMBL/GenBank/DDBJ databases">
        <authorList>
            <person name="Chiriac C."/>
            <person name="Salcher M."/>
            <person name="Ghai R."/>
            <person name="Kavagutti S V."/>
        </authorList>
    </citation>
    <scope>NUCLEOTIDE SEQUENCE</scope>
</reference>
<proteinExistence type="predicted"/>